<comment type="subcellular location">
    <subcellularLocation>
        <location evidence="1">Cell membrane</location>
        <topology evidence="1">Multi-pass membrane protein</topology>
    </subcellularLocation>
</comment>
<sequence>QMSNCSSITQLLLLPFADTWELQLWHFWLFLGISLAVLLGNSLTITSTACNQHLHTSMYFFLLNLSLLDLGCISTTVPKSMTNSLWNTREFSFSVCAAQVFLLVFFISAVYFLLTVMFNDRYVAICKPLHYGTLLGSRACVHMAAVAWGSGFLNALL</sequence>
<keyword evidence="8" id="KW-0675">Receptor</keyword>
<keyword evidence="6" id="KW-0297">G-protein coupled receptor</keyword>
<evidence type="ECO:0000256" key="8">
    <source>
        <dbReference type="ARBA" id="ARBA00023170"/>
    </source>
</evidence>
<keyword evidence="7 9" id="KW-0472">Membrane</keyword>
<feature type="transmembrane region" description="Helical" evidence="9">
    <location>
        <begin position="25"/>
        <end position="46"/>
    </location>
</feature>
<keyword evidence="2" id="KW-1003">Cell membrane</keyword>
<dbReference type="PANTHER" id="PTHR26452">
    <property type="entry name" value="OLFACTORY RECEPTOR"/>
    <property type="match status" value="1"/>
</dbReference>
<evidence type="ECO:0000256" key="3">
    <source>
        <dbReference type="ARBA" id="ARBA00022692"/>
    </source>
</evidence>
<dbReference type="Pfam" id="PF00001">
    <property type="entry name" value="7tm_1"/>
    <property type="match status" value="1"/>
</dbReference>
<dbReference type="GO" id="GO:0004930">
    <property type="term" value="F:G protein-coupled receptor activity"/>
    <property type="evidence" value="ECO:0007669"/>
    <property type="project" value="UniProtKB-KW"/>
</dbReference>
<evidence type="ECO:0000259" key="10">
    <source>
        <dbReference type="PROSITE" id="PS50262"/>
    </source>
</evidence>
<dbReference type="PRINTS" id="PR00237">
    <property type="entry name" value="GPCRRHODOPSN"/>
</dbReference>
<dbReference type="GO" id="GO:0007608">
    <property type="term" value="P:sensory perception of smell"/>
    <property type="evidence" value="ECO:0007669"/>
    <property type="project" value="UniProtKB-KW"/>
</dbReference>
<reference evidence="11" key="1">
    <citation type="submission" date="2019-09" db="EMBL/GenBank/DDBJ databases">
        <title>Bird 10,000 Genomes (B10K) Project - Family phase.</title>
        <authorList>
            <person name="Zhang G."/>
        </authorList>
    </citation>
    <scope>NUCLEOTIDE SEQUENCE</scope>
    <source>
        <strain evidence="11">B10K-DU-025-06</strain>
        <tissue evidence="11">Mixed tissue sample</tissue>
    </source>
</reference>
<evidence type="ECO:0000256" key="5">
    <source>
        <dbReference type="ARBA" id="ARBA00022989"/>
    </source>
</evidence>
<keyword evidence="5 9" id="KW-1133">Transmembrane helix</keyword>
<proteinExistence type="predicted"/>
<feature type="domain" description="G-protein coupled receptors family 1 profile" evidence="10">
    <location>
        <begin position="40"/>
        <end position="157"/>
    </location>
</feature>
<dbReference type="GO" id="GO:0005886">
    <property type="term" value="C:plasma membrane"/>
    <property type="evidence" value="ECO:0007669"/>
    <property type="project" value="UniProtKB-SubCell"/>
</dbReference>
<evidence type="ECO:0000313" key="11">
    <source>
        <dbReference type="EMBL" id="NXD74347.1"/>
    </source>
</evidence>
<keyword evidence="12" id="KW-1185">Reference proteome</keyword>
<dbReference type="PROSITE" id="PS50262">
    <property type="entry name" value="G_PROTEIN_RECEP_F1_2"/>
    <property type="match status" value="1"/>
</dbReference>
<evidence type="ECO:0000313" key="12">
    <source>
        <dbReference type="Proteomes" id="UP000637704"/>
    </source>
</evidence>
<comment type="caution">
    <text evidence="11">The sequence shown here is derived from an EMBL/GenBank/DDBJ whole genome shotgun (WGS) entry which is preliminary data.</text>
</comment>
<dbReference type="SUPFAM" id="SSF81321">
    <property type="entry name" value="Family A G protein-coupled receptor-like"/>
    <property type="match status" value="1"/>
</dbReference>
<dbReference type="Proteomes" id="UP000637704">
    <property type="component" value="Unassembled WGS sequence"/>
</dbReference>
<accession>A0A851Y342</accession>
<evidence type="ECO:0000256" key="9">
    <source>
        <dbReference type="SAM" id="Phobius"/>
    </source>
</evidence>
<feature type="transmembrane region" description="Helical" evidence="9">
    <location>
        <begin position="97"/>
        <end position="118"/>
    </location>
</feature>
<feature type="non-terminal residue" evidence="11">
    <location>
        <position position="1"/>
    </location>
</feature>
<keyword evidence="3 9" id="KW-0812">Transmembrane</keyword>
<evidence type="ECO:0000256" key="7">
    <source>
        <dbReference type="ARBA" id="ARBA00023136"/>
    </source>
</evidence>
<dbReference type="InterPro" id="IPR000276">
    <property type="entry name" value="GPCR_Rhodpsn"/>
</dbReference>
<evidence type="ECO:0000256" key="1">
    <source>
        <dbReference type="ARBA" id="ARBA00004651"/>
    </source>
</evidence>
<dbReference type="InterPro" id="IPR017452">
    <property type="entry name" value="GPCR_Rhodpsn_7TM"/>
</dbReference>
<dbReference type="InterPro" id="IPR050516">
    <property type="entry name" value="Olfactory_GPCR"/>
</dbReference>
<feature type="transmembrane region" description="Helical" evidence="9">
    <location>
        <begin position="58"/>
        <end position="77"/>
    </location>
</feature>
<dbReference type="AlphaFoldDB" id="A0A851Y342"/>
<protein>
    <submittedName>
        <fullName evidence="11">O14I1 protein</fullName>
    </submittedName>
</protein>
<dbReference type="Gene3D" id="1.20.1070.10">
    <property type="entry name" value="Rhodopsin 7-helix transmembrane proteins"/>
    <property type="match status" value="1"/>
</dbReference>
<keyword evidence="4" id="KW-0716">Sensory transduction</keyword>
<evidence type="ECO:0000256" key="2">
    <source>
        <dbReference type="ARBA" id="ARBA00022475"/>
    </source>
</evidence>
<evidence type="ECO:0000256" key="6">
    <source>
        <dbReference type="ARBA" id="ARBA00023040"/>
    </source>
</evidence>
<evidence type="ECO:0000256" key="4">
    <source>
        <dbReference type="ARBA" id="ARBA00022725"/>
    </source>
</evidence>
<name>A0A851Y342_EOLRO</name>
<gene>
    <name evidence="11" type="primary">Or14i1_3</name>
    <name evidence="11" type="ORF">EOLROS_R13522</name>
</gene>
<keyword evidence="6" id="KW-0807">Transducer</keyword>
<dbReference type="EMBL" id="WBNI01005302">
    <property type="protein sequence ID" value="NXD74347.1"/>
    <property type="molecule type" value="Genomic_DNA"/>
</dbReference>
<feature type="non-terminal residue" evidence="11">
    <location>
        <position position="157"/>
    </location>
</feature>
<keyword evidence="4" id="KW-0552">Olfaction</keyword>
<feature type="transmembrane region" description="Helical" evidence="9">
    <location>
        <begin position="139"/>
        <end position="156"/>
    </location>
</feature>
<organism evidence="11 12">
    <name type="scientific">Eolophus roseicapilla</name>
    <name type="common">Galah cockatoo</name>
    <name type="synonym">Cacatua roseicapilla</name>
    <dbReference type="NCBI Taxonomy" id="176039"/>
    <lineage>
        <taxon>Eukaryota</taxon>
        <taxon>Metazoa</taxon>
        <taxon>Chordata</taxon>
        <taxon>Craniata</taxon>
        <taxon>Vertebrata</taxon>
        <taxon>Euteleostomi</taxon>
        <taxon>Archelosauria</taxon>
        <taxon>Archosauria</taxon>
        <taxon>Dinosauria</taxon>
        <taxon>Saurischia</taxon>
        <taxon>Theropoda</taxon>
        <taxon>Coelurosauria</taxon>
        <taxon>Aves</taxon>
        <taxon>Neognathae</taxon>
        <taxon>Neoaves</taxon>
        <taxon>Telluraves</taxon>
        <taxon>Australaves</taxon>
        <taxon>Psittaciformes</taxon>
        <taxon>Cacatuidae</taxon>
        <taxon>Eolophus</taxon>
    </lineage>
</organism>